<dbReference type="Pfam" id="PF00772">
    <property type="entry name" value="DnaB"/>
    <property type="match status" value="1"/>
</dbReference>
<comment type="caution">
    <text evidence="12">The sequence shown here is derived from an EMBL/GenBank/DDBJ whole genome shotgun (WGS) entry which is preliminary data.</text>
</comment>
<dbReference type="SUPFAM" id="SSF48024">
    <property type="entry name" value="N-terminal domain of DnaB helicase"/>
    <property type="match status" value="1"/>
</dbReference>
<dbReference type="InterPro" id="IPR016136">
    <property type="entry name" value="DNA_helicase_N/primase_C"/>
</dbReference>
<dbReference type="GO" id="GO:0043139">
    <property type="term" value="F:5'-3' DNA helicase activity"/>
    <property type="evidence" value="ECO:0007669"/>
    <property type="project" value="UniProtKB-EC"/>
</dbReference>
<dbReference type="SUPFAM" id="SSF52540">
    <property type="entry name" value="P-loop containing nucleoside triphosphate hydrolases"/>
    <property type="match status" value="1"/>
</dbReference>
<sequence length="431" mass="49024">MNSSINEEVLKAEQSVIGAVFIENKVLDDIANILEPRDFVQESHKMIWKGIKHYYQNNIPIDLVTIVDALNRYGRLTEVGGVKYLNELAESCPTTANVEYYADIVKSKAMRRRGIEAGKRIKELSEDEEIEDDEQYFAEVEKIASELRPSGNSRMKHVSEIRKDYLDDLKKPYECIPTGFYSFDAWSSGIGRGWLYVLAGRPSVGKTAKMLQMVQGIARHDAGEVVIFSQEMKSNQLISRMISANTAVNMTAIRKKELDEDQIKKINLAYDKLEKLPIHIEDAKNFTIEEVRATARQIKRTKGRLGAIVVDYLTIMNIPQSKGETRSQAVGRVTRTAKQIALELDCPFIMLAQMSREGGKAEKPKLEHLRDSGEIEQDADVVEFLWHDPEDTDKSGKVIQSFIAKGRDIGINEFRYIFKGWIQTFNEPLKP</sequence>
<name>A0A6N9PXS8_9BACL</name>
<organism evidence="12 13">
    <name type="scientific">Chengkuizengella marina</name>
    <dbReference type="NCBI Taxonomy" id="2507566"/>
    <lineage>
        <taxon>Bacteria</taxon>
        <taxon>Bacillati</taxon>
        <taxon>Bacillota</taxon>
        <taxon>Bacilli</taxon>
        <taxon>Bacillales</taxon>
        <taxon>Paenibacillaceae</taxon>
        <taxon>Chengkuizengella</taxon>
    </lineage>
</organism>
<dbReference type="Gene3D" id="3.40.50.300">
    <property type="entry name" value="P-loop containing nucleotide triphosphate hydrolases"/>
    <property type="match status" value="1"/>
</dbReference>
<keyword evidence="5 12" id="KW-0347">Helicase</keyword>
<evidence type="ECO:0000256" key="5">
    <source>
        <dbReference type="ARBA" id="ARBA00022806"/>
    </source>
</evidence>
<evidence type="ECO:0000256" key="3">
    <source>
        <dbReference type="ARBA" id="ARBA00022741"/>
    </source>
</evidence>
<dbReference type="PANTHER" id="PTHR30153:SF2">
    <property type="entry name" value="REPLICATIVE DNA HELICASE"/>
    <property type="match status" value="1"/>
</dbReference>
<dbReference type="Gene3D" id="1.10.860.10">
    <property type="entry name" value="DNAb Helicase, Chain A"/>
    <property type="match status" value="1"/>
</dbReference>
<dbReference type="GO" id="GO:0003677">
    <property type="term" value="F:DNA binding"/>
    <property type="evidence" value="ECO:0007669"/>
    <property type="project" value="UniProtKB-KW"/>
</dbReference>
<dbReference type="PROSITE" id="PS51199">
    <property type="entry name" value="SF4_HELICASE"/>
    <property type="match status" value="1"/>
</dbReference>
<evidence type="ECO:0000259" key="11">
    <source>
        <dbReference type="PROSITE" id="PS51199"/>
    </source>
</evidence>
<keyword evidence="4" id="KW-0378">Hydrolase</keyword>
<keyword evidence="3" id="KW-0547">Nucleotide-binding</keyword>
<comment type="similarity">
    <text evidence="1">Belongs to the helicase family. DnaB subfamily.</text>
</comment>
<evidence type="ECO:0000313" key="13">
    <source>
        <dbReference type="Proteomes" id="UP000448943"/>
    </source>
</evidence>
<dbReference type="RefSeq" id="WP_160645101.1">
    <property type="nucleotide sequence ID" value="NZ_SIJB01000012.1"/>
</dbReference>
<keyword evidence="8" id="KW-0413">Isomerase</keyword>
<dbReference type="AlphaFoldDB" id="A0A6N9PXS8"/>
<evidence type="ECO:0000256" key="10">
    <source>
        <dbReference type="ARBA" id="ARBA00048954"/>
    </source>
</evidence>
<proteinExistence type="inferred from homology"/>
<dbReference type="GO" id="GO:0016787">
    <property type="term" value="F:hydrolase activity"/>
    <property type="evidence" value="ECO:0007669"/>
    <property type="project" value="UniProtKB-KW"/>
</dbReference>
<evidence type="ECO:0000256" key="9">
    <source>
        <dbReference type="ARBA" id="ARBA00044969"/>
    </source>
</evidence>
<dbReference type="InterPro" id="IPR007694">
    <property type="entry name" value="DNA_helicase_DnaB-like_C"/>
</dbReference>
<keyword evidence="7" id="KW-0238">DNA-binding</keyword>
<dbReference type="Pfam" id="PF03796">
    <property type="entry name" value="DnaB_C"/>
    <property type="match status" value="1"/>
</dbReference>
<evidence type="ECO:0000256" key="7">
    <source>
        <dbReference type="ARBA" id="ARBA00023125"/>
    </source>
</evidence>
<reference evidence="12 13" key="1">
    <citation type="submission" date="2019-01" db="EMBL/GenBank/DDBJ databases">
        <title>Chengkuizengella sp. nov., isolated from deep-sea sediment of East Pacific Ocean.</title>
        <authorList>
            <person name="Yang J."/>
            <person name="Lai Q."/>
            <person name="Shao Z."/>
        </authorList>
    </citation>
    <scope>NUCLEOTIDE SEQUENCE [LARGE SCALE GENOMIC DNA]</scope>
    <source>
        <strain evidence="12 13">YPA3-1-1</strain>
    </source>
</reference>
<dbReference type="GO" id="GO:0005524">
    <property type="term" value="F:ATP binding"/>
    <property type="evidence" value="ECO:0007669"/>
    <property type="project" value="UniProtKB-KW"/>
</dbReference>
<dbReference type="PANTHER" id="PTHR30153">
    <property type="entry name" value="REPLICATIVE DNA HELICASE DNAB"/>
    <property type="match status" value="1"/>
</dbReference>
<evidence type="ECO:0000256" key="2">
    <source>
        <dbReference type="ARBA" id="ARBA00022705"/>
    </source>
</evidence>
<feature type="domain" description="SF4 helicase" evidence="11">
    <location>
        <begin position="169"/>
        <end position="431"/>
    </location>
</feature>
<evidence type="ECO:0000256" key="8">
    <source>
        <dbReference type="ARBA" id="ARBA00023235"/>
    </source>
</evidence>
<keyword evidence="13" id="KW-1185">Reference proteome</keyword>
<gene>
    <name evidence="12" type="ORF">ERL59_05050</name>
</gene>
<dbReference type="EMBL" id="SIJB01000012">
    <property type="protein sequence ID" value="NBI28321.1"/>
    <property type="molecule type" value="Genomic_DNA"/>
</dbReference>
<dbReference type="InterPro" id="IPR027417">
    <property type="entry name" value="P-loop_NTPase"/>
</dbReference>
<dbReference type="EC" id="5.6.2.3" evidence="9"/>
<dbReference type="InterPro" id="IPR036185">
    <property type="entry name" value="DNA_heli_DnaB-like_N_sf"/>
</dbReference>
<dbReference type="InterPro" id="IPR007693">
    <property type="entry name" value="DNA_helicase_DnaB-like_N"/>
</dbReference>
<dbReference type="Proteomes" id="UP000448943">
    <property type="component" value="Unassembled WGS sequence"/>
</dbReference>
<evidence type="ECO:0000256" key="1">
    <source>
        <dbReference type="ARBA" id="ARBA00008428"/>
    </source>
</evidence>
<protein>
    <recommendedName>
        <fullName evidence="9">DNA 5'-3' helicase</fullName>
        <ecNumber evidence="9">5.6.2.3</ecNumber>
    </recommendedName>
</protein>
<dbReference type="GO" id="GO:0005829">
    <property type="term" value="C:cytosol"/>
    <property type="evidence" value="ECO:0007669"/>
    <property type="project" value="TreeGrafter"/>
</dbReference>
<accession>A0A6N9PXS8</accession>
<comment type="catalytic activity">
    <reaction evidence="10">
        <text>ATP + H2O = ADP + phosphate + H(+)</text>
        <dbReference type="Rhea" id="RHEA:13065"/>
        <dbReference type="ChEBI" id="CHEBI:15377"/>
        <dbReference type="ChEBI" id="CHEBI:15378"/>
        <dbReference type="ChEBI" id="CHEBI:30616"/>
        <dbReference type="ChEBI" id="CHEBI:43474"/>
        <dbReference type="ChEBI" id="CHEBI:456216"/>
        <dbReference type="EC" id="5.6.2.3"/>
    </reaction>
</comment>
<keyword evidence="2" id="KW-0235">DNA replication</keyword>
<keyword evidence="6" id="KW-0067">ATP-binding</keyword>
<evidence type="ECO:0000256" key="6">
    <source>
        <dbReference type="ARBA" id="ARBA00022840"/>
    </source>
</evidence>
<evidence type="ECO:0000256" key="4">
    <source>
        <dbReference type="ARBA" id="ARBA00022801"/>
    </source>
</evidence>
<dbReference type="OrthoDB" id="2705834at2"/>
<dbReference type="GO" id="GO:0006260">
    <property type="term" value="P:DNA replication"/>
    <property type="evidence" value="ECO:0007669"/>
    <property type="project" value="UniProtKB-KW"/>
</dbReference>
<evidence type="ECO:0000313" key="12">
    <source>
        <dbReference type="EMBL" id="NBI28321.1"/>
    </source>
</evidence>